<dbReference type="AlphaFoldDB" id="A0A6G1IF71"/>
<evidence type="ECO:0000256" key="1">
    <source>
        <dbReference type="SAM" id="MobiDB-lite"/>
    </source>
</evidence>
<protein>
    <submittedName>
        <fullName evidence="2">Uncharacterized protein</fullName>
    </submittedName>
</protein>
<evidence type="ECO:0000313" key="2">
    <source>
        <dbReference type="EMBL" id="KAF2676680.1"/>
    </source>
</evidence>
<feature type="compositionally biased region" description="Polar residues" evidence="1">
    <location>
        <begin position="139"/>
        <end position="161"/>
    </location>
</feature>
<organism evidence="2 3">
    <name type="scientific">Lentithecium fluviatile CBS 122367</name>
    <dbReference type="NCBI Taxonomy" id="1168545"/>
    <lineage>
        <taxon>Eukaryota</taxon>
        <taxon>Fungi</taxon>
        <taxon>Dikarya</taxon>
        <taxon>Ascomycota</taxon>
        <taxon>Pezizomycotina</taxon>
        <taxon>Dothideomycetes</taxon>
        <taxon>Pleosporomycetidae</taxon>
        <taxon>Pleosporales</taxon>
        <taxon>Massarineae</taxon>
        <taxon>Lentitheciaceae</taxon>
        <taxon>Lentithecium</taxon>
    </lineage>
</organism>
<sequence>MQDNSRLDMTAFLQDLPEDEMTVTRILGNEENLNAIAVTAKLIETGRLRSWLDRLDALYNESASVPETKVSTKARLSSEPTSTVATTALVKLDIQKVHIDDYDDLIPLPPPGHRFEDPIPLLPPDSSPDSTVSWYGAPSMSTHSVNQSDNVPPNTTAPTHH</sequence>
<name>A0A6G1IF71_9PLEO</name>
<keyword evidence="3" id="KW-1185">Reference proteome</keyword>
<dbReference type="Proteomes" id="UP000799291">
    <property type="component" value="Unassembled WGS sequence"/>
</dbReference>
<reference evidence="2" key="1">
    <citation type="journal article" date="2020" name="Stud. Mycol.">
        <title>101 Dothideomycetes genomes: a test case for predicting lifestyles and emergence of pathogens.</title>
        <authorList>
            <person name="Haridas S."/>
            <person name="Albert R."/>
            <person name="Binder M."/>
            <person name="Bloem J."/>
            <person name="Labutti K."/>
            <person name="Salamov A."/>
            <person name="Andreopoulos B."/>
            <person name="Baker S."/>
            <person name="Barry K."/>
            <person name="Bills G."/>
            <person name="Bluhm B."/>
            <person name="Cannon C."/>
            <person name="Castanera R."/>
            <person name="Culley D."/>
            <person name="Daum C."/>
            <person name="Ezra D."/>
            <person name="Gonzalez J."/>
            <person name="Henrissat B."/>
            <person name="Kuo A."/>
            <person name="Liang C."/>
            <person name="Lipzen A."/>
            <person name="Lutzoni F."/>
            <person name="Magnuson J."/>
            <person name="Mondo S."/>
            <person name="Nolan M."/>
            <person name="Ohm R."/>
            <person name="Pangilinan J."/>
            <person name="Park H.-J."/>
            <person name="Ramirez L."/>
            <person name="Alfaro M."/>
            <person name="Sun H."/>
            <person name="Tritt A."/>
            <person name="Yoshinaga Y."/>
            <person name="Zwiers L.-H."/>
            <person name="Turgeon B."/>
            <person name="Goodwin S."/>
            <person name="Spatafora J."/>
            <person name="Crous P."/>
            <person name="Grigoriev I."/>
        </authorList>
    </citation>
    <scope>NUCLEOTIDE SEQUENCE</scope>
    <source>
        <strain evidence="2">CBS 122367</strain>
    </source>
</reference>
<evidence type="ECO:0000313" key="3">
    <source>
        <dbReference type="Proteomes" id="UP000799291"/>
    </source>
</evidence>
<dbReference type="EMBL" id="MU005631">
    <property type="protein sequence ID" value="KAF2676680.1"/>
    <property type="molecule type" value="Genomic_DNA"/>
</dbReference>
<feature type="region of interest" description="Disordered" evidence="1">
    <location>
        <begin position="113"/>
        <end position="161"/>
    </location>
</feature>
<accession>A0A6G1IF71</accession>
<gene>
    <name evidence="2" type="ORF">K458DRAFT_410278</name>
</gene>
<proteinExistence type="predicted"/>